<sequence length="134" mass="15440">MSKKRTPSFFRIDKDDAVEMMDEKRAVGGRDMSDSAAQFSCPKIDVTIADATRNHEVNKSTARLYLRRVFLLGHYTLADGRRKEMHYEHNICEYESGNHKTLLPHYTQVNVRSSPTLLHPILILMTTGQEKEET</sequence>
<accession>A0A2A6BI56</accession>
<organism evidence="1 2">
    <name type="scientific">Pristionchus pacificus</name>
    <name type="common">Parasitic nematode worm</name>
    <dbReference type="NCBI Taxonomy" id="54126"/>
    <lineage>
        <taxon>Eukaryota</taxon>
        <taxon>Metazoa</taxon>
        <taxon>Ecdysozoa</taxon>
        <taxon>Nematoda</taxon>
        <taxon>Chromadorea</taxon>
        <taxon>Rhabditida</taxon>
        <taxon>Rhabditina</taxon>
        <taxon>Diplogasteromorpha</taxon>
        <taxon>Diplogasteroidea</taxon>
        <taxon>Neodiplogasteridae</taxon>
        <taxon>Pristionchus</taxon>
    </lineage>
</organism>
<evidence type="ECO:0000313" key="2">
    <source>
        <dbReference type="Proteomes" id="UP000005239"/>
    </source>
</evidence>
<reference evidence="1" key="2">
    <citation type="submission" date="2022-06" db="UniProtKB">
        <authorList>
            <consortium name="EnsemblMetazoa"/>
        </authorList>
    </citation>
    <scope>IDENTIFICATION</scope>
    <source>
        <strain evidence="1">PS312</strain>
    </source>
</reference>
<gene>
    <name evidence="1" type="primary">WBGene00284536</name>
</gene>
<keyword evidence="2" id="KW-1185">Reference proteome</keyword>
<evidence type="ECO:0000313" key="1">
    <source>
        <dbReference type="EnsemblMetazoa" id="PPA46167.1"/>
    </source>
</evidence>
<dbReference type="EnsemblMetazoa" id="PPA46167.1">
    <property type="protein sequence ID" value="PPA46167.1"/>
    <property type="gene ID" value="WBGene00284536"/>
</dbReference>
<accession>A0A8R1Z3A8</accession>
<dbReference type="Proteomes" id="UP000005239">
    <property type="component" value="Unassembled WGS sequence"/>
</dbReference>
<name>A0A2A6BI56_PRIPA</name>
<reference evidence="2" key="1">
    <citation type="journal article" date="2008" name="Nat. Genet.">
        <title>The Pristionchus pacificus genome provides a unique perspective on nematode lifestyle and parasitism.</title>
        <authorList>
            <person name="Dieterich C."/>
            <person name="Clifton S.W."/>
            <person name="Schuster L.N."/>
            <person name="Chinwalla A."/>
            <person name="Delehaunty K."/>
            <person name="Dinkelacker I."/>
            <person name="Fulton L."/>
            <person name="Fulton R."/>
            <person name="Godfrey J."/>
            <person name="Minx P."/>
            <person name="Mitreva M."/>
            <person name="Roeseler W."/>
            <person name="Tian H."/>
            <person name="Witte H."/>
            <person name="Yang S.P."/>
            <person name="Wilson R.K."/>
            <person name="Sommer R.J."/>
        </authorList>
    </citation>
    <scope>NUCLEOTIDE SEQUENCE [LARGE SCALE GENOMIC DNA]</scope>
    <source>
        <strain evidence="2">PS312</strain>
    </source>
</reference>
<protein>
    <submittedName>
        <fullName evidence="1">Uncharacterized protein</fullName>
    </submittedName>
</protein>
<dbReference type="AlphaFoldDB" id="A0A2A6BI56"/>
<proteinExistence type="predicted"/>